<organism evidence="8 9">
    <name type="scientific">Nocardioides pocheonensis</name>
    <dbReference type="NCBI Taxonomy" id="661485"/>
    <lineage>
        <taxon>Bacteria</taxon>
        <taxon>Bacillati</taxon>
        <taxon>Actinomycetota</taxon>
        <taxon>Actinomycetes</taxon>
        <taxon>Propionibacteriales</taxon>
        <taxon>Nocardioidaceae</taxon>
        <taxon>Nocardioides</taxon>
    </lineage>
</organism>
<keyword evidence="2" id="KW-1003">Cell membrane</keyword>
<proteinExistence type="predicted"/>
<feature type="transmembrane region" description="Helical" evidence="6">
    <location>
        <begin position="893"/>
        <end position="916"/>
    </location>
</feature>
<reference evidence="8 9" key="1">
    <citation type="submission" date="2018-11" db="EMBL/GenBank/DDBJ databases">
        <authorList>
            <person name="Li F."/>
        </authorList>
    </citation>
    <scope>NUCLEOTIDE SEQUENCE [LARGE SCALE GENOMIC DNA]</scope>
    <source>
        <strain evidence="8 9">Gsoil 818</strain>
    </source>
</reference>
<dbReference type="GO" id="GO:0005886">
    <property type="term" value="C:plasma membrane"/>
    <property type="evidence" value="ECO:0007669"/>
    <property type="project" value="UniProtKB-SubCell"/>
</dbReference>
<dbReference type="PANTHER" id="PTHR30287">
    <property type="entry name" value="MEMBRANE COMPONENT OF PREDICTED ABC SUPERFAMILY METABOLITE UPTAKE TRANSPORTER"/>
    <property type="match status" value="1"/>
</dbReference>
<comment type="caution">
    <text evidence="8">The sequence shown here is derived from an EMBL/GenBank/DDBJ whole genome shotgun (WGS) entry which is preliminary data.</text>
</comment>
<evidence type="ECO:0000313" key="8">
    <source>
        <dbReference type="EMBL" id="RNM13886.1"/>
    </source>
</evidence>
<dbReference type="RefSeq" id="WP_123223294.1">
    <property type="nucleotide sequence ID" value="NZ_RJSF01000040.1"/>
</dbReference>
<feature type="transmembrane region" description="Helical" evidence="6">
    <location>
        <begin position="992"/>
        <end position="1018"/>
    </location>
</feature>
<keyword evidence="3 6" id="KW-0812">Transmembrane</keyword>
<comment type="subcellular location">
    <subcellularLocation>
        <location evidence="1">Cell membrane</location>
        <topology evidence="1">Multi-pass membrane protein</topology>
    </subcellularLocation>
</comment>
<evidence type="ECO:0000256" key="1">
    <source>
        <dbReference type="ARBA" id="ARBA00004651"/>
    </source>
</evidence>
<evidence type="ECO:0000256" key="2">
    <source>
        <dbReference type="ARBA" id="ARBA00022475"/>
    </source>
</evidence>
<dbReference type="EMBL" id="RJSF01000040">
    <property type="protein sequence ID" value="RNM13886.1"/>
    <property type="molecule type" value="Genomic_DNA"/>
</dbReference>
<feature type="transmembrane region" description="Helical" evidence="6">
    <location>
        <begin position="395"/>
        <end position="417"/>
    </location>
</feature>
<dbReference type="OrthoDB" id="3275641at2"/>
<evidence type="ECO:0000313" key="9">
    <source>
        <dbReference type="Proteomes" id="UP000279994"/>
    </source>
</evidence>
<gene>
    <name evidence="8" type="ORF">EFL26_13095</name>
</gene>
<feature type="transmembrane region" description="Helical" evidence="6">
    <location>
        <begin position="438"/>
        <end position="459"/>
    </location>
</feature>
<dbReference type="Proteomes" id="UP000279994">
    <property type="component" value="Unassembled WGS sequence"/>
</dbReference>
<feature type="domain" description="ABC3 transporter permease C-terminal" evidence="7">
    <location>
        <begin position="900"/>
        <end position="1006"/>
    </location>
</feature>
<feature type="domain" description="ABC3 transporter permease C-terminal" evidence="7">
    <location>
        <begin position="313"/>
        <end position="414"/>
    </location>
</feature>
<keyword evidence="5 6" id="KW-0472">Membrane</keyword>
<name>A0A3N0GNT9_9ACTN</name>
<keyword evidence="4 6" id="KW-1133">Transmembrane helix</keyword>
<sequence length="1031" mass="106627">MLKAIWYRPAQACVIALLSGLVTACAVMTPLYQRALDQASTRVELDHASQGATQLQLTSTGILPSYYTGPGNAIPALTAGQLAALVPPSVRRSFEAPIDSLSVDLTMPAGASQPSNGPLAWREGSCPHLDLASGRCPAAADEITVSTADARNFGLSVGTRVSVVGSLPRDVLDRRSPVVTLTVAGVYRAPSSGGAAARYWAGWNLAGYSGTNPDRSVVLHDTWLTSHATFEPSTRWRNSTTRIDLPVDRAHTHVDDLLRLGPALSAFLKEQQRRPVTSAIVLGRSGLPDIADTVRASRHQSRVTIPALMVPLGLLGLVVLWMALGAAVEQRRPEVALARLRGQGVRGARAHLLRELVPIVLAGVPVGVAAAYALAWSARRALLPDGVPIELRPPVWIAVALAILAVVSAAVLVSAGISREPIAALLRRVPVRRTGWGLGTLDAVVVTVAASILGAFVTGRLTGPVALSAPAVLALAVGLVLARLLVPVATRLGRRLLGRGRAVPGVALLQLARRPGSRATVALLTVSAAILVFTADVVAVGDRNRGLAAAQEVGAPMVATVAGGTVRAARAAVASAHRPGTDATVVVLQHPLSDQDQSSLYVDRKAFLRVATFPDRGAARRALGRLDGTTIAPIRVVGTRLSVDVATDGFYEGSRREVRLAAQLLGHDGTPVSVPLGALASGTSAATTREASVDCADGCVLTGWQLLTDPGNSGSGRVTLGSARTDAGPIDLGARGDWTPSRTEGARIDALDAGPGSLTLFVTNAGSSTLVLAHRWLPARLPTVVSGTLPPGSDGSRFDGVGLDGVERPMAAVTRLPWLPAATANATLADLDLTLRSGMALGDEAELQVWFDDEDSKALSAVRTALEGAGMRVTKVSRLSAARERLDDSAATWSMQLGVLVAIACVLVAALGLAIAGAASWRSRARDLAILRLNGLTDRALRGISLGEQIPVVLVSVLTGTAAGLVAAQYALPTLPILPTKPVVDLVDLAPSWAALVLVAVVTALALGTVGVVVAGLIARRATLEHVGGAA</sequence>
<dbReference type="AlphaFoldDB" id="A0A3N0GNT9"/>
<dbReference type="PANTHER" id="PTHR30287:SF1">
    <property type="entry name" value="INNER MEMBRANE PROTEIN"/>
    <property type="match status" value="1"/>
</dbReference>
<evidence type="ECO:0000259" key="7">
    <source>
        <dbReference type="Pfam" id="PF02687"/>
    </source>
</evidence>
<evidence type="ECO:0000256" key="6">
    <source>
        <dbReference type="SAM" id="Phobius"/>
    </source>
</evidence>
<protein>
    <submittedName>
        <fullName evidence="8">ABC transporter permease</fullName>
    </submittedName>
</protein>
<evidence type="ECO:0000256" key="4">
    <source>
        <dbReference type="ARBA" id="ARBA00022989"/>
    </source>
</evidence>
<feature type="transmembrane region" description="Helical" evidence="6">
    <location>
        <begin position="465"/>
        <end position="486"/>
    </location>
</feature>
<keyword evidence="9" id="KW-1185">Reference proteome</keyword>
<dbReference type="Pfam" id="PF02687">
    <property type="entry name" value="FtsX"/>
    <property type="match status" value="2"/>
</dbReference>
<feature type="transmembrane region" description="Helical" evidence="6">
    <location>
        <begin position="303"/>
        <end position="324"/>
    </location>
</feature>
<accession>A0A3N0GNT9</accession>
<feature type="transmembrane region" description="Helical" evidence="6">
    <location>
        <begin position="521"/>
        <end position="541"/>
    </location>
</feature>
<feature type="transmembrane region" description="Helical" evidence="6">
    <location>
        <begin position="356"/>
        <end position="375"/>
    </location>
</feature>
<evidence type="ECO:0000256" key="3">
    <source>
        <dbReference type="ARBA" id="ARBA00022692"/>
    </source>
</evidence>
<dbReference type="InterPro" id="IPR038766">
    <property type="entry name" value="Membrane_comp_ABC_pdt"/>
</dbReference>
<feature type="transmembrane region" description="Helical" evidence="6">
    <location>
        <begin position="952"/>
        <end position="972"/>
    </location>
</feature>
<dbReference type="PROSITE" id="PS51257">
    <property type="entry name" value="PROKAR_LIPOPROTEIN"/>
    <property type="match status" value="1"/>
</dbReference>
<evidence type="ECO:0000256" key="5">
    <source>
        <dbReference type="ARBA" id="ARBA00023136"/>
    </source>
</evidence>
<dbReference type="InterPro" id="IPR003838">
    <property type="entry name" value="ABC3_permease_C"/>
</dbReference>